<comment type="caution">
    <text evidence="3">The sequence shown here is derived from an EMBL/GenBank/DDBJ whole genome shotgun (WGS) entry which is preliminary data.</text>
</comment>
<keyword evidence="4" id="KW-1185">Reference proteome</keyword>
<dbReference type="InterPro" id="IPR010982">
    <property type="entry name" value="Lambda_DNA-bd_dom_sf"/>
</dbReference>
<dbReference type="PANTHER" id="PTHR46797">
    <property type="entry name" value="HTH-TYPE TRANSCRIPTIONAL REGULATOR"/>
    <property type="match status" value="1"/>
</dbReference>
<dbReference type="CDD" id="cd00093">
    <property type="entry name" value="HTH_XRE"/>
    <property type="match status" value="1"/>
</dbReference>
<evidence type="ECO:0000259" key="2">
    <source>
        <dbReference type="PROSITE" id="PS50943"/>
    </source>
</evidence>
<dbReference type="PROSITE" id="PS50943">
    <property type="entry name" value="HTH_CROC1"/>
    <property type="match status" value="1"/>
</dbReference>
<dbReference type="GO" id="GO:0005829">
    <property type="term" value="C:cytosol"/>
    <property type="evidence" value="ECO:0007669"/>
    <property type="project" value="TreeGrafter"/>
</dbReference>
<dbReference type="PATRIC" id="fig|1423724.4.peg.1957"/>
<sequence length="114" mass="13097">MKNNINIGDNIRFFRKKRGYTQEQLAEKSSLSLNFISAVERGTKGITFNKLLQIASALNVPITTLVAPQTKTEKIHYIEELEHELQQLSSTDQKRLVQSFITISKTVHRNDHED</sequence>
<dbReference type="Gene3D" id="1.10.260.40">
    <property type="entry name" value="lambda repressor-like DNA-binding domains"/>
    <property type="match status" value="1"/>
</dbReference>
<keyword evidence="1" id="KW-0238">DNA-binding</keyword>
<dbReference type="InterPro" id="IPR050807">
    <property type="entry name" value="TransReg_Diox_bact_type"/>
</dbReference>
<dbReference type="Pfam" id="PF01381">
    <property type="entry name" value="HTH_3"/>
    <property type="match status" value="1"/>
</dbReference>
<dbReference type="GO" id="GO:0003700">
    <property type="term" value="F:DNA-binding transcription factor activity"/>
    <property type="evidence" value="ECO:0007669"/>
    <property type="project" value="TreeGrafter"/>
</dbReference>
<organism evidence="3 4">
    <name type="scientific">Ligilactobacillus apodemi DSM 16634 = JCM 16172</name>
    <dbReference type="NCBI Taxonomy" id="1423724"/>
    <lineage>
        <taxon>Bacteria</taxon>
        <taxon>Bacillati</taxon>
        <taxon>Bacillota</taxon>
        <taxon>Bacilli</taxon>
        <taxon>Lactobacillales</taxon>
        <taxon>Lactobacillaceae</taxon>
        <taxon>Ligilactobacillus</taxon>
    </lineage>
</organism>
<feature type="domain" description="HTH cro/C1-type" evidence="2">
    <location>
        <begin position="11"/>
        <end position="65"/>
    </location>
</feature>
<name>A0A0R1U593_9LACO</name>
<dbReference type="eggNOG" id="COG1396">
    <property type="taxonomic scope" value="Bacteria"/>
</dbReference>
<dbReference type="STRING" id="1423724.FC32_GL001873"/>
<dbReference type="OrthoDB" id="9814553at2"/>
<dbReference type="PANTHER" id="PTHR46797:SF1">
    <property type="entry name" value="METHYLPHOSPHONATE SYNTHASE"/>
    <property type="match status" value="1"/>
</dbReference>
<dbReference type="Proteomes" id="UP000051324">
    <property type="component" value="Unassembled WGS sequence"/>
</dbReference>
<evidence type="ECO:0000313" key="4">
    <source>
        <dbReference type="Proteomes" id="UP000051324"/>
    </source>
</evidence>
<dbReference type="InterPro" id="IPR001387">
    <property type="entry name" value="Cro/C1-type_HTH"/>
</dbReference>
<dbReference type="GO" id="GO:0003677">
    <property type="term" value="F:DNA binding"/>
    <property type="evidence" value="ECO:0007669"/>
    <property type="project" value="UniProtKB-KW"/>
</dbReference>
<accession>A0A0R1U593</accession>
<dbReference type="SMART" id="SM00530">
    <property type="entry name" value="HTH_XRE"/>
    <property type="match status" value="1"/>
</dbReference>
<dbReference type="AlphaFoldDB" id="A0A0R1U593"/>
<dbReference type="RefSeq" id="WP_025087330.1">
    <property type="nucleotide sequence ID" value="NZ_AZFT01000030.1"/>
</dbReference>
<protein>
    <recommendedName>
        <fullName evidence="2">HTH cro/C1-type domain-containing protein</fullName>
    </recommendedName>
</protein>
<proteinExistence type="predicted"/>
<dbReference type="SUPFAM" id="SSF47413">
    <property type="entry name" value="lambda repressor-like DNA-binding domains"/>
    <property type="match status" value="1"/>
</dbReference>
<dbReference type="EMBL" id="AZFT01000030">
    <property type="protein sequence ID" value="KRL86162.1"/>
    <property type="molecule type" value="Genomic_DNA"/>
</dbReference>
<gene>
    <name evidence="3" type="ORF">FC32_GL001873</name>
</gene>
<evidence type="ECO:0000313" key="3">
    <source>
        <dbReference type="EMBL" id="KRL86162.1"/>
    </source>
</evidence>
<reference evidence="3 4" key="1">
    <citation type="journal article" date="2015" name="Genome Announc.">
        <title>Expanding the biotechnology potential of lactobacilli through comparative genomics of 213 strains and associated genera.</title>
        <authorList>
            <person name="Sun Z."/>
            <person name="Harris H.M."/>
            <person name="McCann A."/>
            <person name="Guo C."/>
            <person name="Argimon S."/>
            <person name="Zhang W."/>
            <person name="Yang X."/>
            <person name="Jeffery I.B."/>
            <person name="Cooney J.C."/>
            <person name="Kagawa T.F."/>
            <person name="Liu W."/>
            <person name="Song Y."/>
            <person name="Salvetti E."/>
            <person name="Wrobel A."/>
            <person name="Rasinkangas P."/>
            <person name="Parkhill J."/>
            <person name="Rea M.C."/>
            <person name="O'Sullivan O."/>
            <person name="Ritari J."/>
            <person name="Douillard F.P."/>
            <person name="Paul Ross R."/>
            <person name="Yang R."/>
            <person name="Briner A.E."/>
            <person name="Felis G.E."/>
            <person name="de Vos W.M."/>
            <person name="Barrangou R."/>
            <person name="Klaenhammer T.R."/>
            <person name="Caufield P.W."/>
            <person name="Cui Y."/>
            <person name="Zhang H."/>
            <person name="O'Toole P.W."/>
        </authorList>
    </citation>
    <scope>NUCLEOTIDE SEQUENCE [LARGE SCALE GENOMIC DNA]</scope>
    <source>
        <strain evidence="3 4">DSM 16634</strain>
    </source>
</reference>
<evidence type="ECO:0000256" key="1">
    <source>
        <dbReference type="ARBA" id="ARBA00023125"/>
    </source>
</evidence>